<keyword evidence="2 3" id="KW-0802">TPR repeat</keyword>
<proteinExistence type="predicted"/>
<dbReference type="InterPro" id="IPR011990">
    <property type="entry name" value="TPR-like_helical_dom_sf"/>
</dbReference>
<dbReference type="EMBL" id="JAALLT010000001">
    <property type="protein sequence ID" value="NGP75309.1"/>
    <property type="molecule type" value="Genomic_DNA"/>
</dbReference>
<evidence type="ECO:0000256" key="2">
    <source>
        <dbReference type="ARBA" id="ARBA00022803"/>
    </source>
</evidence>
<evidence type="ECO:0000256" key="1">
    <source>
        <dbReference type="ARBA" id="ARBA00022737"/>
    </source>
</evidence>
<evidence type="ECO:0000313" key="5">
    <source>
        <dbReference type="EMBL" id="NGP75309.1"/>
    </source>
</evidence>
<dbReference type="AlphaFoldDB" id="A0A6M1SJW3"/>
<dbReference type="SMART" id="SM00028">
    <property type="entry name" value="TPR"/>
    <property type="match status" value="10"/>
</dbReference>
<protein>
    <submittedName>
        <fullName evidence="5">Tetratricopeptide repeat protein</fullName>
    </submittedName>
</protein>
<evidence type="ECO:0000313" key="6">
    <source>
        <dbReference type="Proteomes" id="UP000473278"/>
    </source>
</evidence>
<dbReference type="GO" id="GO:0051301">
    <property type="term" value="P:cell division"/>
    <property type="evidence" value="ECO:0007669"/>
    <property type="project" value="TreeGrafter"/>
</dbReference>
<comment type="caution">
    <text evidence="5">The sequence shown here is derived from an EMBL/GenBank/DDBJ whole genome shotgun (WGS) entry which is preliminary data.</text>
</comment>
<dbReference type="SUPFAM" id="SSF48452">
    <property type="entry name" value="TPR-like"/>
    <property type="match status" value="2"/>
</dbReference>
<sequence>MTNRLHILILSGAFILTALPTSLFAQNNPEKSVSERDLINGETAYIEGLQEFESANYERALDLFSEAYVKLPENAGLNYAMADAYRQIGDLANASFYGKEAVKLEPENKWYRLMLAGIYREAGKNEATIGELEKILEYHPEATEVLAELADTYASYGMLMESNRAYSRLLKLTGENLNIHLQKLRNFNKLGIRDSVITELQKIRELDPDNLSTLQTLSNIYLEMEQPNEAKSILESALEQNKRDPKTLIMLADLYAKEAKWDSVGTMLGNVVSDPIIPADAKLTVAQYLFSQFQQHDDNTDLKEATSSVLETFIANEPDYGQAHALAADYYNNINENEKALTALARTNELMPSNDGAWIQRMQLLLTEGKYKEAINIGKQAEENVPQDPFVMYFWGSAYLAESQNAEAVEKLEEASRLPARRQLKSAIYNALGDAHAGLEQWEEAFNTYDEALKINPDNDLVLNNYAYFLSLQEKDLDKAQEMALKANRLSPNNPSYLDTVGWVYYQKGEYEKAEEFIRASLETGEASAEVMEHMGDVLDKLGRSNEAMEWWKKAYDKDSTRTHLKDKISR</sequence>
<dbReference type="PANTHER" id="PTHR12558">
    <property type="entry name" value="CELL DIVISION CYCLE 16,23,27"/>
    <property type="match status" value="1"/>
</dbReference>
<accession>A0A6M1SJW3</accession>
<dbReference type="Pfam" id="PF14559">
    <property type="entry name" value="TPR_19"/>
    <property type="match status" value="1"/>
</dbReference>
<dbReference type="PROSITE" id="PS50293">
    <property type="entry name" value="TPR_REGION"/>
    <property type="match status" value="1"/>
</dbReference>
<dbReference type="InterPro" id="IPR019734">
    <property type="entry name" value="TPR_rpt"/>
</dbReference>
<evidence type="ECO:0000256" key="4">
    <source>
        <dbReference type="SAM" id="SignalP"/>
    </source>
</evidence>
<evidence type="ECO:0000256" key="3">
    <source>
        <dbReference type="PROSITE-ProRule" id="PRU00339"/>
    </source>
</evidence>
<dbReference type="Proteomes" id="UP000473278">
    <property type="component" value="Unassembled WGS sequence"/>
</dbReference>
<keyword evidence="4" id="KW-0732">Signal</keyword>
<keyword evidence="1" id="KW-0677">Repeat</keyword>
<reference evidence="5 6" key="1">
    <citation type="submission" date="2020-02" db="EMBL/GenBank/DDBJ databases">
        <title>Balneolaceae bacterium YR4-1, complete genome.</title>
        <authorList>
            <person name="Li Y."/>
            <person name="Wu S."/>
        </authorList>
    </citation>
    <scope>NUCLEOTIDE SEQUENCE [LARGE SCALE GENOMIC DNA]</scope>
    <source>
        <strain evidence="5 6">YR4-1</strain>
    </source>
</reference>
<feature type="chain" id="PRO_5027006940" evidence="4">
    <location>
        <begin position="26"/>
        <end position="571"/>
    </location>
</feature>
<gene>
    <name evidence="5" type="ORF">G3570_01595</name>
</gene>
<dbReference type="InterPro" id="IPR013105">
    <property type="entry name" value="TPR_2"/>
</dbReference>
<dbReference type="Gene3D" id="1.25.40.10">
    <property type="entry name" value="Tetratricopeptide repeat domain"/>
    <property type="match status" value="3"/>
</dbReference>
<dbReference type="RefSeq" id="WP_165138502.1">
    <property type="nucleotide sequence ID" value="NZ_JAALLT010000001.1"/>
</dbReference>
<dbReference type="Pfam" id="PF13181">
    <property type="entry name" value="TPR_8"/>
    <property type="match status" value="2"/>
</dbReference>
<keyword evidence="6" id="KW-1185">Reference proteome</keyword>
<dbReference type="PROSITE" id="PS50005">
    <property type="entry name" value="TPR"/>
    <property type="match status" value="2"/>
</dbReference>
<feature type="repeat" description="TPR" evidence="3">
    <location>
        <begin position="75"/>
        <end position="108"/>
    </location>
</feature>
<feature type="signal peptide" evidence="4">
    <location>
        <begin position="1"/>
        <end position="25"/>
    </location>
</feature>
<organism evidence="5 6">
    <name type="scientific">Halalkalibaculum roseum</name>
    <dbReference type="NCBI Taxonomy" id="2709311"/>
    <lineage>
        <taxon>Bacteria</taxon>
        <taxon>Pseudomonadati</taxon>
        <taxon>Balneolota</taxon>
        <taxon>Balneolia</taxon>
        <taxon>Balneolales</taxon>
        <taxon>Balneolaceae</taxon>
        <taxon>Halalkalibaculum</taxon>
    </lineage>
</organism>
<feature type="repeat" description="TPR" evidence="3">
    <location>
        <begin position="426"/>
        <end position="459"/>
    </location>
</feature>
<dbReference type="PANTHER" id="PTHR12558:SF44">
    <property type="entry name" value="TETRATRICOPEPTIDE REPEAT-CONTAINING PROTEIN"/>
    <property type="match status" value="1"/>
</dbReference>
<name>A0A6M1SJW3_9BACT</name>
<dbReference type="Pfam" id="PF07719">
    <property type="entry name" value="TPR_2"/>
    <property type="match status" value="1"/>
</dbReference>